<name>A0A834XMK4_APHGI</name>
<feature type="domain" description="Cwf19-like protein C-terminal" evidence="3">
    <location>
        <begin position="439"/>
        <end position="528"/>
    </location>
</feature>
<protein>
    <recommendedName>
        <fullName evidence="7">CWF19-like protein</fullName>
    </recommendedName>
</protein>
<evidence type="ECO:0000259" key="4">
    <source>
        <dbReference type="Pfam" id="PF04677"/>
    </source>
</evidence>
<comment type="caution">
    <text evidence="5">The sequence shown here is derived from an EMBL/GenBank/DDBJ whole genome shotgun (WGS) entry which is preliminary data.</text>
</comment>
<dbReference type="PANTHER" id="PTHR12072">
    <property type="entry name" value="CWF19, CELL CYCLE CONTROL PROTEIN"/>
    <property type="match status" value="1"/>
</dbReference>
<dbReference type="AlphaFoldDB" id="A0A834XMK4"/>
<dbReference type="GO" id="GO:0000398">
    <property type="term" value="P:mRNA splicing, via spliceosome"/>
    <property type="evidence" value="ECO:0007669"/>
    <property type="project" value="TreeGrafter"/>
</dbReference>
<comment type="similarity">
    <text evidence="1">Belongs to the CWF19 family.</text>
</comment>
<dbReference type="InterPro" id="IPR040194">
    <property type="entry name" value="Cwf19-like"/>
</dbReference>
<accession>A0A834XMK4</accession>
<evidence type="ECO:0000313" key="6">
    <source>
        <dbReference type="Proteomes" id="UP000639338"/>
    </source>
</evidence>
<gene>
    <name evidence="5" type="ORF">HCN44_008434</name>
</gene>
<dbReference type="GO" id="GO:0061632">
    <property type="term" value="F:RNA lariat debranching enzyme activator activity"/>
    <property type="evidence" value="ECO:0007669"/>
    <property type="project" value="TreeGrafter"/>
</dbReference>
<sequence>MAEKQKILISGDAEGRFNLLFSKVTTINKKNGPFDFLLCVGNFFGVNNSELLPYKNGTKKIPVPTFIIGPNRDSDIESYPEEDGCEICQNLTYLGKRGLYNAESGLKLAYLSGLEKDDKSNQSSTTTITENDVISVRNSCLKGQPCFRGIDILMTSQWPLDITKFDGSNRVPDNISNGSKLIAWLAAQTKPRYHVCALEGIHYERPPYRNQSSNDDNIEIATRFVALARVGNKEKHKWLYALNLTPVDRTRLTELAIKTTDETSSPYPASTLASHPSATTTTTNKKDDVQFFYDMETQDDKKKRYNNQTGNDNKKRKVDFDQGKCWFCLSSPKVSKHLVISVGNESYLALAKGGLVDDHFLILPISHHQSFSIVPESILNEMELYKKSIKRYFSGTNRVPVFFERNFKSSHCQLQAVPVPKNSIPIIKEMFQEMAQENNIELNDLPRHSQLQQIAPPGTTYFYVELPDGDKLYCRIKKDFPLQFGREVLASDPILNLNERIDWKDCQISEQEETKLAQNIKIKFKPYDIET</sequence>
<dbReference type="Pfam" id="PF04676">
    <property type="entry name" value="CwfJ_C_2"/>
    <property type="match status" value="1"/>
</dbReference>
<dbReference type="Proteomes" id="UP000639338">
    <property type="component" value="Unassembled WGS sequence"/>
</dbReference>
<evidence type="ECO:0000259" key="3">
    <source>
        <dbReference type="Pfam" id="PF04676"/>
    </source>
</evidence>
<dbReference type="OrthoDB" id="444325at2759"/>
<dbReference type="PANTHER" id="PTHR12072:SF4">
    <property type="entry name" value="CWF19-LIKE PROTEIN 1"/>
    <property type="match status" value="1"/>
</dbReference>
<dbReference type="EMBL" id="JACMRX010000005">
    <property type="protein sequence ID" value="KAF7989760.1"/>
    <property type="molecule type" value="Genomic_DNA"/>
</dbReference>
<reference evidence="5 6" key="1">
    <citation type="submission" date="2020-08" db="EMBL/GenBank/DDBJ databases">
        <title>Aphidius gifuensis genome sequencing and assembly.</title>
        <authorList>
            <person name="Du Z."/>
        </authorList>
    </citation>
    <scope>NUCLEOTIDE SEQUENCE [LARGE SCALE GENOMIC DNA]</scope>
    <source>
        <strain evidence="5">YNYX2018</strain>
        <tissue evidence="5">Adults</tissue>
    </source>
</reference>
<proteinExistence type="inferred from homology"/>
<dbReference type="CDD" id="cd07380">
    <property type="entry name" value="MPP_CWF19_N"/>
    <property type="match status" value="1"/>
</dbReference>
<dbReference type="InterPro" id="IPR006768">
    <property type="entry name" value="Cwf19-like_C_dom-1"/>
</dbReference>
<feature type="region of interest" description="Disordered" evidence="2">
    <location>
        <begin position="259"/>
        <end position="283"/>
    </location>
</feature>
<evidence type="ECO:0008006" key="7">
    <source>
        <dbReference type="Google" id="ProtNLM"/>
    </source>
</evidence>
<feature type="compositionally biased region" description="Polar residues" evidence="2">
    <location>
        <begin position="262"/>
        <end position="283"/>
    </location>
</feature>
<evidence type="ECO:0000256" key="1">
    <source>
        <dbReference type="ARBA" id="ARBA00006795"/>
    </source>
</evidence>
<evidence type="ECO:0000256" key="2">
    <source>
        <dbReference type="SAM" id="MobiDB-lite"/>
    </source>
</evidence>
<dbReference type="InterPro" id="IPR006767">
    <property type="entry name" value="Cwf19-like_C_dom-2"/>
</dbReference>
<feature type="domain" description="Cwf19-like C-terminal" evidence="4">
    <location>
        <begin position="314"/>
        <end position="431"/>
    </location>
</feature>
<keyword evidence="6" id="KW-1185">Reference proteome</keyword>
<dbReference type="GO" id="GO:0071014">
    <property type="term" value="C:post-mRNA release spliceosomal complex"/>
    <property type="evidence" value="ECO:0007669"/>
    <property type="project" value="TreeGrafter"/>
</dbReference>
<evidence type="ECO:0000313" key="5">
    <source>
        <dbReference type="EMBL" id="KAF7989760.1"/>
    </source>
</evidence>
<organism evidence="5 6">
    <name type="scientific">Aphidius gifuensis</name>
    <name type="common">Parasitoid wasp</name>
    <dbReference type="NCBI Taxonomy" id="684658"/>
    <lineage>
        <taxon>Eukaryota</taxon>
        <taxon>Metazoa</taxon>
        <taxon>Ecdysozoa</taxon>
        <taxon>Arthropoda</taxon>
        <taxon>Hexapoda</taxon>
        <taxon>Insecta</taxon>
        <taxon>Pterygota</taxon>
        <taxon>Neoptera</taxon>
        <taxon>Endopterygota</taxon>
        <taxon>Hymenoptera</taxon>
        <taxon>Apocrita</taxon>
        <taxon>Ichneumonoidea</taxon>
        <taxon>Braconidae</taxon>
        <taxon>Aphidiinae</taxon>
        <taxon>Aphidius</taxon>
    </lineage>
</organism>
<dbReference type="Pfam" id="PF04677">
    <property type="entry name" value="CwfJ_C_1"/>
    <property type="match status" value="1"/>
</dbReference>